<dbReference type="AlphaFoldDB" id="A0AAN6YCS0"/>
<proteinExistence type="predicted"/>
<reference evidence="4" key="1">
    <citation type="journal article" date="2023" name="Mol. Phylogenet. Evol.">
        <title>Genome-scale phylogeny and comparative genomics of the fungal order Sordariales.</title>
        <authorList>
            <person name="Hensen N."/>
            <person name="Bonometti L."/>
            <person name="Westerberg I."/>
            <person name="Brannstrom I.O."/>
            <person name="Guillou S."/>
            <person name="Cros-Aarteil S."/>
            <person name="Calhoun S."/>
            <person name="Haridas S."/>
            <person name="Kuo A."/>
            <person name="Mondo S."/>
            <person name="Pangilinan J."/>
            <person name="Riley R."/>
            <person name="LaButti K."/>
            <person name="Andreopoulos B."/>
            <person name="Lipzen A."/>
            <person name="Chen C."/>
            <person name="Yan M."/>
            <person name="Daum C."/>
            <person name="Ng V."/>
            <person name="Clum A."/>
            <person name="Steindorff A."/>
            <person name="Ohm R.A."/>
            <person name="Martin F."/>
            <person name="Silar P."/>
            <person name="Natvig D.O."/>
            <person name="Lalanne C."/>
            <person name="Gautier V."/>
            <person name="Ament-Velasquez S.L."/>
            <person name="Kruys A."/>
            <person name="Hutchinson M.I."/>
            <person name="Powell A.J."/>
            <person name="Barry K."/>
            <person name="Miller A.N."/>
            <person name="Grigoriev I.V."/>
            <person name="Debuchy R."/>
            <person name="Gladieux P."/>
            <person name="Hiltunen Thoren M."/>
            <person name="Johannesson H."/>
        </authorList>
    </citation>
    <scope>NUCLEOTIDE SEQUENCE</scope>
    <source>
        <strain evidence="4">PSN293</strain>
    </source>
</reference>
<organism evidence="4 5">
    <name type="scientific">Rhypophila decipiens</name>
    <dbReference type="NCBI Taxonomy" id="261697"/>
    <lineage>
        <taxon>Eukaryota</taxon>
        <taxon>Fungi</taxon>
        <taxon>Dikarya</taxon>
        <taxon>Ascomycota</taxon>
        <taxon>Pezizomycotina</taxon>
        <taxon>Sordariomycetes</taxon>
        <taxon>Sordariomycetidae</taxon>
        <taxon>Sordariales</taxon>
        <taxon>Naviculisporaceae</taxon>
        <taxon>Rhypophila</taxon>
    </lineage>
</organism>
<feature type="region of interest" description="Disordered" evidence="2">
    <location>
        <begin position="179"/>
        <end position="242"/>
    </location>
</feature>
<feature type="compositionally biased region" description="Acidic residues" evidence="2">
    <location>
        <begin position="206"/>
        <end position="217"/>
    </location>
</feature>
<dbReference type="InterPro" id="IPR027746">
    <property type="entry name" value="TTL"/>
</dbReference>
<dbReference type="Pfam" id="PF03133">
    <property type="entry name" value="TTL"/>
    <property type="match status" value="2"/>
</dbReference>
<dbReference type="GO" id="GO:0016874">
    <property type="term" value="F:ligase activity"/>
    <property type="evidence" value="ECO:0007669"/>
    <property type="project" value="UniProtKB-KW"/>
</dbReference>
<dbReference type="PANTHER" id="PTHR47551:SF1">
    <property type="entry name" value="TUBULIN--TYROSINE LIGASE PBY1-RELATED"/>
    <property type="match status" value="1"/>
</dbReference>
<comment type="caution">
    <text evidence="4">The sequence shown here is derived from an EMBL/GenBank/DDBJ whole genome shotgun (WGS) entry which is preliminary data.</text>
</comment>
<dbReference type="Gene3D" id="3.30.470.20">
    <property type="entry name" value="ATP-grasp fold, B domain"/>
    <property type="match status" value="1"/>
</dbReference>
<feature type="compositionally biased region" description="Acidic residues" evidence="2">
    <location>
        <begin position="179"/>
        <end position="195"/>
    </location>
</feature>
<dbReference type="PROSITE" id="PS50975">
    <property type="entry name" value="ATP_GRASP"/>
    <property type="match status" value="1"/>
</dbReference>
<keyword evidence="1" id="KW-0547">Nucleotide-binding</keyword>
<keyword evidence="1" id="KW-0067">ATP-binding</keyword>
<dbReference type="PANTHER" id="PTHR47551">
    <property type="entry name" value="TUBULIN--TYROSINE LIGASE PBY1-RELATED"/>
    <property type="match status" value="1"/>
</dbReference>
<feature type="compositionally biased region" description="Low complexity" evidence="2">
    <location>
        <begin position="218"/>
        <end position="242"/>
    </location>
</feature>
<protein>
    <submittedName>
        <fullName evidence="4">Tubulin--tyrosine ligase PBY1</fullName>
    </submittedName>
</protein>
<dbReference type="Proteomes" id="UP001301769">
    <property type="component" value="Unassembled WGS sequence"/>
</dbReference>
<reference evidence="4" key="2">
    <citation type="submission" date="2023-05" db="EMBL/GenBank/DDBJ databases">
        <authorList>
            <consortium name="Lawrence Berkeley National Laboratory"/>
            <person name="Steindorff A."/>
            <person name="Hensen N."/>
            <person name="Bonometti L."/>
            <person name="Westerberg I."/>
            <person name="Brannstrom I.O."/>
            <person name="Guillou S."/>
            <person name="Cros-Aarteil S."/>
            <person name="Calhoun S."/>
            <person name="Haridas S."/>
            <person name="Kuo A."/>
            <person name="Mondo S."/>
            <person name="Pangilinan J."/>
            <person name="Riley R."/>
            <person name="Labutti K."/>
            <person name="Andreopoulos B."/>
            <person name="Lipzen A."/>
            <person name="Chen C."/>
            <person name="Yanf M."/>
            <person name="Daum C."/>
            <person name="Ng V."/>
            <person name="Clum A."/>
            <person name="Ohm R."/>
            <person name="Martin F."/>
            <person name="Silar P."/>
            <person name="Natvig D."/>
            <person name="Lalanne C."/>
            <person name="Gautier V."/>
            <person name="Ament-Velasquez S.L."/>
            <person name="Kruys A."/>
            <person name="Hutchinson M.I."/>
            <person name="Powell A.J."/>
            <person name="Barry K."/>
            <person name="Miller A.N."/>
            <person name="Grigoriev I.V."/>
            <person name="Debuchy R."/>
            <person name="Gladieux P."/>
            <person name="Thoren M.H."/>
            <person name="Johannesson H."/>
        </authorList>
    </citation>
    <scope>NUCLEOTIDE SEQUENCE</scope>
    <source>
        <strain evidence="4">PSN293</strain>
    </source>
</reference>
<dbReference type="EMBL" id="MU858079">
    <property type="protein sequence ID" value="KAK4215480.1"/>
    <property type="molecule type" value="Genomic_DNA"/>
</dbReference>
<keyword evidence="5" id="KW-1185">Reference proteome</keyword>
<evidence type="ECO:0000259" key="3">
    <source>
        <dbReference type="PROSITE" id="PS50975"/>
    </source>
</evidence>
<evidence type="ECO:0000313" key="4">
    <source>
        <dbReference type="EMBL" id="KAK4215480.1"/>
    </source>
</evidence>
<gene>
    <name evidence="4" type="ORF">QBC37DRAFT_371932</name>
</gene>
<dbReference type="PROSITE" id="PS51221">
    <property type="entry name" value="TTL"/>
    <property type="match status" value="1"/>
</dbReference>
<dbReference type="GO" id="GO:0000932">
    <property type="term" value="C:P-body"/>
    <property type="evidence" value="ECO:0007669"/>
    <property type="project" value="TreeGrafter"/>
</dbReference>
<dbReference type="GO" id="GO:0005524">
    <property type="term" value="F:ATP binding"/>
    <property type="evidence" value="ECO:0007669"/>
    <property type="project" value="UniProtKB-UniRule"/>
</dbReference>
<feature type="domain" description="ATP-grasp" evidence="3">
    <location>
        <begin position="414"/>
        <end position="460"/>
    </location>
</feature>
<name>A0AAN6YCS0_9PEZI</name>
<dbReference type="InterPro" id="IPR011761">
    <property type="entry name" value="ATP-grasp"/>
</dbReference>
<dbReference type="InterPro" id="IPR004344">
    <property type="entry name" value="TTL/TTLL_fam"/>
</dbReference>
<sequence length="509" mass="56940">MYAFVDASPPWLAEHIQGFIRRHEPETTFVNDIRDIPEDAPYVFQYCSGQELNQHFALHNRTPKGLINAYPNSDALARKDHLAAVIDFWSTKRPDSILRSHCPDTVRLNLDYAEYVEDALMAADDLTLLSSLEENAEKPASEREWWILKPALVDCGAGIRLFSTIDELASNLELVEYDVDSDSESESGSDSDSGDCDNHVSSPVDEVSDTEQDDDETATPTRSISSSSPCSSPTTSISSRASSPVSSLSLATSISNLKLLDHEAKTEKPPRYTFVENGRIPSSEMRAFVAQRYLAHPSIIEGRKWHVRAYVLCVGRLRVFVYREMLALLAGEDYAPPWENPSLKASLTNTALQDVETVEEKRTMRNFWNELDEFSQEWKEGVFDQISGVVAELFRGAVNTMADRFIVLDKCFELFAVDFLVDRDGLAWLLEVNETPAFYDHPVTGPIALRLFERVIEIALAHANGVGEGISDGETVTAEETKRRDGMVQVLDETGNLAKSKITMIMPEE</sequence>
<keyword evidence="4" id="KW-0436">Ligase</keyword>
<evidence type="ECO:0000313" key="5">
    <source>
        <dbReference type="Proteomes" id="UP001301769"/>
    </source>
</evidence>
<accession>A0AAN6YCS0</accession>
<dbReference type="SUPFAM" id="SSF56059">
    <property type="entry name" value="Glutathione synthetase ATP-binding domain-like"/>
    <property type="match status" value="1"/>
</dbReference>
<dbReference type="GO" id="GO:0046872">
    <property type="term" value="F:metal ion binding"/>
    <property type="evidence" value="ECO:0007669"/>
    <property type="project" value="InterPro"/>
</dbReference>
<evidence type="ECO:0000256" key="2">
    <source>
        <dbReference type="SAM" id="MobiDB-lite"/>
    </source>
</evidence>
<evidence type="ECO:0000256" key="1">
    <source>
        <dbReference type="PROSITE-ProRule" id="PRU00409"/>
    </source>
</evidence>